<gene>
    <name evidence="7" type="primary">kdgK</name>
    <name evidence="7" type="ORF">KL86PLE_90209</name>
</gene>
<organism evidence="7">
    <name type="scientific">uncultured Pleomorphomonas sp</name>
    <dbReference type="NCBI Taxonomy" id="442121"/>
    <lineage>
        <taxon>Bacteria</taxon>
        <taxon>Pseudomonadati</taxon>
        <taxon>Pseudomonadota</taxon>
        <taxon>Alphaproteobacteria</taxon>
        <taxon>Hyphomicrobiales</taxon>
        <taxon>Pleomorphomonadaceae</taxon>
        <taxon>Pleomorphomonas</taxon>
        <taxon>environmental samples</taxon>
    </lineage>
</organism>
<dbReference type="PANTHER" id="PTHR43085:SF1">
    <property type="entry name" value="PSEUDOURIDINE KINASE-RELATED"/>
    <property type="match status" value="1"/>
</dbReference>
<dbReference type="PANTHER" id="PTHR43085">
    <property type="entry name" value="HEXOKINASE FAMILY MEMBER"/>
    <property type="match status" value="1"/>
</dbReference>
<feature type="domain" description="Carbohydrate kinase PfkB" evidence="6">
    <location>
        <begin position="7"/>
        <end position="306"/>
    </location>
</feature>
<keyword evidence="5" id="KW-0067">ATP-binding</keyword>
<accession>A0A212LNF0</accession>
<dbReference type="EMBL" id="FMJD01000013">
    <property type="protein sequence ID" value="SCM79048.1"/>
    <property type="molecule type" value="Genomic_DNA"/>
</dbReference>
<dbReference type="InterPro" id="IPR002173">
    <property type="entry name" value="Carboh/pur_kinase_PfkB_CS"/>
</dbReference>
<dbReference type="CDD" id="cd01166">
    <property type="entry name" value="KdgK"/>
    <property type="match status" value="1"/>
</dbReference>
<keyword evidence="2 7" id="KW-0808">Transferase</keyword>
<dbReference type="GO" id="GO:0008673">
    <property type="term" value="F:2-dehydro-3-deoxygluconokinase activity"/>
    <property type="evidence" value="ECO:0007669"/>
    <property type="project" value="UniProtKB-EC"/>
</dbReference>
<evidence type="ECO:0000256" key="5">
    <source>
        <dbReference type="ARBA" id="ARBA00022840"/>
    </source>
</evidence>
<dbReference type="InterPro" id="IPR029056">
    <property type="entry name" value="Ribokinase-like"/>
</dbReference>
<dbReference type="EC" id="2.7.1.45" evidence="7"/>
<keyword evidence="4 7" id="KW-0418">Kinase</keyword>
<evidence type="ECO:0000256" key="1">
    <source>
        <dbReference type="ARBA" id="ARBA00010688"/>
    </source>
</evidence>
<dbReference type="PROSITE" id="PS00584">
    <property type="entry name" value="PFKB_KINASES_2"/>
    <property type="match status" value="1"/>
</dbReference>
<reference evidence="7" key="1">
    <citation type="submission" date="2016-08" db="EMBL/GenBank/DDBJ databases">
        <authorList>
            <person name="Seilhamer J.J."/>
        </authorList>
    </citation>
    <scope>NUCLEOTIDE SEQUENCE</scope>
    <source>
        <strain evidence="7">86</strain>
    </source>
</reference>
<protein>
    <submittedName>
        <fullName evidence="7">2-dehydro-3-deoxygluconokinase</fullName>
        <ecNumber evidence="7">2.7.1.45</ecNumber>
    </submittedName>
</protein>
<dbReference type="Pfam" id="PF00294">
    <property type="entry name" value="PfkB"/>
    <property type="match status" value="1"/>
</dbReference>
<evidence type="ECO:0000256" key="3">
    <source>
        <dbReference type="ARBA" id="ARBA00022741"/>
    </source>
</evidence>
<sequence length="316" mass="33423">MTMTALDVVTFGEAMAMFVATAPGDLAGVETFTRRMAGAETNVAVGLSRLGLRVGWVSRLGDDSFARFVRNTLAREGVDCGAVATDPRHPTGFQLKSRAVGGEDPRVEYFRKGSAASFLSLADWNPDYVLSARHLHATGVAAALSATSYELAAHMIGEMRRAGRTVSFDPNLRPVLWPSREAMVERLNALAVEANWVLPGLAEGRVLTGRDRPEDIAAFYIDRGVELVVIKLGAEGAYWRTADASGSVAAVRVDTVVDTVGAGDGFAAGVISALIEGESIPQAVMRGNRVGAYAIQVIGDMDGLPTRSQLGLSLAA</sequence>
<dbReference type="InterPro" id="IPR011611">
    <property type="entry name" value="PfkB_dom"/>
</dbReference>
<dbReference type="AlphaFoldDB" id="A0A212LNF0"/>
<proteinExistence type="inferred from homology"/>
<keyword evidence="3" id="KW-0547">Nucleotide-binding</keyword>
<dbReference type="GO" id="GO:0005524">
    <property type="term" value="F:ATP binding"/>
    <property type="evidence" value="ECO:0007669"/>
    <property type="project" value="UniProtKB-KW"/>
</dbReference>
<name>A0A212LNF0_9HYPH</name>
<evidence type="ECO:0000256" key="2">
    <source>
        <dbReference type="ARBA" id="ARBA00022679"/>
    </source>
</evidence>
<evidence type="ECO:0000256" key="4">
    <source>
        <dbReference type="ARBA" id="ARBA00022777"/>
    </source>
</evidence>
<dbReference type="SUPFAM" id="SSF53613">
    <property type="entry name" value="Ribokinase-like"/>
    <property type="match status" value="1"/>
</dbReference>
<evidence type="ECO:0000313" key="7">
    <source>
        <dbReference type="EMBL" id="SCM79048.1"/>
    </source>
</evidence>
<dbReference type="InterPro" id="IPR050306">
    <property type="entry name" value="PfkB_Carbo_kinase"/>
</dbReference>
<dbReference type="Gene3D" id="3.40.1190.20">
    <property type="match status" value="1"/>
</dbReference>
<comment type="similarity">
    <text evidence="1">Belongs to the carbohydrate kinase PfkB family.</text>
</comment>
<evidence type="ECO:0000259" key="6">
    <source>
        <dbReference type="Pfam" id="PF00294"/>
    </source>
</evidence>